<sequence length="136" mass="14461">MAEAAPRLTRNQKLVHARLASAGRAMSAYELLDSLRDDGLRAPVQVYRALDKLTGIGLIHRLESCNAYIACAGSHHVPHDEAEAAAFAICDDCGSVTEFAAGDSLAALVRHAAKAGFVTRQTTIELRGLCAACSRQ</sequence>
<dbReference type="PANTHER" id="PTHR33202:SF6">
    <property type="entry name" value="ZINC UPTAKE REGULATION PROTEIN"/>
    <property type="match status" value="1"/>
</dbReference>
<dbReference type="InterPro" id="IPR002481">
    <property type="entry name" value="FUR"/>
</dbReference>
<dbReference type="Pfam" id="PF01475">
    <property type="entry name" value="FUR"/>
    <property type="match status" value="1"/>
</dbReference>
<keyword evidence="3" id="KW-0862">Zinc</keyword>
<comment type="caution">
    <text evidence="7">The sequence shown here is derived from an EMBL/GenBank/DDBJ whole genome shotgun (WGS) entry which is preliminary data.</text>
</comment>
<dbReference type="EMBL" id="JBHRTR010000054">
    <property type="protein sequence ID" value="MFC3231004.1"/>
    <property type="molecule type" value="Genomic_DNA"/>
</dbReference>
<dbReference type="PANTHER" id="PTHR33202">
    <property type="entry name" value="ZINC UPTAKE REGULATION PROTEIN"/>
    <property type="match status" value="1"/>
</dbReference>
<keyword evidence="2" id="KW-0678">Repressor</keyword>
<dbReference type="Proteomes" id="UP001595528">
    <property type="component" value="Unassembled WGS sequence"/>
</dbReference>
<evidence type="ECO:0000256" key="1">
    <source>
        <dbReference type="ARBA" id="ARBA00007957"/>
    </source>
</evidence>
<evidence type="ECO:0000256" key="5">
    <source>
        <dbReference type="ARBA" id="ARBA00023125"/>
    </source>
</evidence>
<keyword evidence="6" id="KW-0804">Transcription</keyword>
<evidence type="ECO:0000313" key="8">
    <source>
        <dbReference type="Proteomes" id="UP001595528"/>
    </source>
</evidence>
<comment type="similarity">
    <text evidence="1">Belongs to the Fur family.</text>
</comment>
<dbReference type="Gene3D" id="3.30.1490.190">
    <property type="match status" value="1"/>
</dbReference>
<dbReference type="InterPro" id="IPR036388">
    <property type="entry name" value="WH-like_DNA-bd_sf"/>
</dbReference>
<accession>A0ABV7L910</accession>
<dbReference type="InterPro" id="IPR036390">
    <property type="entry name" value="WH_DNA-bd_sf"/>
</dbReference>
<evidence type="ECO:0000256" key="4">
    <source>
        <dbReference type="ARBA" id="ARBA00023015"/>
    </source>
</evidence>
<reference evidence="8" key="1">
    <citation type="journal article" date="2019" name="Int. J. Syst. Evol. Microbiol.">
        <title>The Global Catalogue of Microorganisms (GCM) 10K type strain sequencing project: providing services to taxonomists for standard genome sequencing and annotation.</title>
        <authorList>
            <consortium name="The Broad Institute Genomics Platform"/>
            <consortium name="The Broad Institute Genome Sequencing Center for Infectious Disease"/>
            <person name="Wu L."/>
            <person name="Ma J."/>
        </authorList>
    </citation>
    <scope>NUCLEOTIDE SEQUENCE [LARGE SCALE GENOMIC DNA]</scope>
    <source>
        <strain evidence="8">KCTC 42964</strain>
    </source>
</reference>
<evidence type="ECO:0000256" key="3">
    <source>
        <dbReference type="ARBA" id="ARBA00022833"/>
    </source>
</evidence>
<dbReference type="SUPFAM" id="SSF46785">
    <property type="entry name" value="Winged helix' DNA-binding domain"/>
    <property type="match status" value="1"/>
</dbReference>
<dbReference type="Gene3D" id="1.10.10.10">
    <property type="entry name" value="Winged helix-like DNA-binding domain superfamily/Winged helix DNA-binding domain"/>
    <property type="match status" value="1"/>
</dbReference>
<dbReference type="RefSeq" id="WP_379906472.1">
    <property type="nucleotide sequence ID" value="NZ_JBHRTR010000054.1"/>
</dbReference>
<proteinExistence type="inferred from homology"/>
<gene>
    <name evidence="7" type="ORF">ACFOGJ_27405</name>
</gene>
<keyword evidence="4" id="KW-0805">Transcription regulation</keyword>
<protein>
    <submittedName>
        <fullName evidence="7">Fur family transcriptional regulator</fullName>
    </submittedName>
</protein>
<evidence type="ECO:0000313" key="7">
    <source>
        <dbReference type="EMBL" id="MFC3231004.1"/>
    </source>
</evidence>
<keyword evidence="5" id="KW-0238">DNA-binding</keyword>
<keyword evidence="8" id="KW-1185">Reference proteome</keyword>
<organism evidence="7 8">
    <name type="scientific">Marinibaculum pumilum</name>
    <dbReference type="NCBI Taxonomy" id="1766165"/>
    <lineage>
        <taxon>Bacteria</taxon>
        <taxon>Pseudomonadati</taxon>
        <taxon>Pseudomonadota</taxon>
        <taxon>Alphaproteobacteria</taxon>
        <taxon>Rhodospirillales</taxon>
        <taxon>Rhodospirillaceae</taxon>
        <taxon>Marinibaculum</taxon>
    </lineage>
</organism>
<dbReference type="InterPro" id="IPR043135">
    <property type="entry name" value="Fur_C"/>
</dbReference>
<name>A0ABV7L910_9PROT</name>
<evidence type="ECO:0000256" key="6">
    <source>
        <dbReference type="ARBA" id="ARBA00023163"/>
    </source>
</evidence>
<evidence type="ECO:0000256" key="2">
    <source>
        <dbReference type="ARBA" id="ARBA00022491"/>
    </source>
</evidence>